<evidence type="ECO:0000256" key="4">
    <source>
        <dbReference type="ARBA" id="ARBA00048098"/>
    </source>
</evidence>
<dbReference type="SUPFAM" id="SSF52540">
    <property type="entry name" value="P-loop containing nucleoside triphosphate hydrolases"/>
    <property type="match status" value="1"/>
</dbReference>
<dbReference type="Proteomes" id="UP001610563">
    <property type="component" value="Unassembled WGS sequence"/>
</dbReference>
<dbReference type="PROSITE" id="PS51421">
    <property type="entry name" value="RAS"/>
    <property type="match status" value="1"/>
</dbReference>
<dbReference type="EMBL" id="JBFTWV010000141">
    <property type="protein sequence ID" value="KAL2785559.1"/>
    <property type="molecule type" value="Genomic_DNA"/>
</dbReference>
<dbReference type="InterPro" id="IPR001806">
    <property type="entry name" value="Small_GTPase"/>
</dbReference>
<comment type="similarity">
    <text evidence="1">Belongs to the small GTPase superfamily. Ras family.</text>
</comment>
<dbReference type="PROSITE" id="PS51419">
    <property type="entry name" value="RAB"/>
    <property type="match status" value="1"/>
</dbReference>
<sequence>MNTTRQSAFSCTRSMDLSQLSNNKQGKSESETGTRSLIDVDIQIFEATERGCVNSRRDFVYTRMPVVILAYAITDAHSFGTARYILNRAREYESDKMSKPVPKIFLVGLMADREVERVVSLAQGEELASEFGVNFREQSALMDGEGVISLFGDIAPFLVVRDEKVKEVPRQEVSRCSRIWKIIIPWA</sequence>
<organism evidence="5 6">
    <name type="scientific">Aspergillus keveii</name>
    <dbReference type="NCBI Taxonomy" id="714993"/>
    <lineage>
        <taxon>Eukaryota</taxon>
        <taxon>Fungi</taxon>
        <taxon>Dikarya</taxon>
        <taxon>Ascomycota</taxon>
        <taxon>Pezizomycotina</taxon>
        <taxon>Eurotiomycetes</taxon>
        <taxon>Eurotiomycetidae</taxon>
        <taxon>Eurotiales</taxon>
        <taxon>Aspergillaceae</taxon>
        <taxon>Aspergillus</taxon>
        <taxon>Aspergillus subgen. Nidulantes</taxon>
    </lineage>
</organism>
<protein>
    <recommendedName>
        <fullName evidence="2">small monomeric GTPase</fullName>
        <ecNumber evidence="2">3.6.5.2</ecNumber>
    </recommendedName>
</protein>
<dbReference type="EC" id="3.6.5.2" evidence="2"/>
<comment type="catalytic activity">
    <reaction evidence="4">
        <text>GTP + H2O = GDP + phosphate + H(+)</text>
        <dbReference type="Rhea" id="RHEA:19669"/>
        <dbReference type="ChEBI" id="CHEBI:15377"/>
        <dbReference type="ChEBI" id="CHEBI:15378"/>
        <dbReference type="ChEBI" id="CHEBI:37565"/>
        <dbReference type="ChEBI" id="CHEBI:43474"/>
        <dbReference type="ChEBI" id="CHEBI:58189"/>
        <dbReference type="EC" id="3.6.5.2"/>
    </reaction>
</comment>
<evidence type="ECO:0000313" key="6">
    <source>
        <dbReference type="Proteomes" id="UP001610563"/>
    </source>
</evidence>
<dbReference type="InterPro" id="IPR051065">
    <property type="entry name" value="Ras-related_GTPase"/>
</dbReference>
<evidence type="ECO:0000256" key="1">
    <source>
        <dbReference type="ARBA" id="ARBA00008344"/>
    </source>
</evidence>
<accession>A0ABR4FQL5</accession>
<reference evidence="5 6" key="1">
    <citation type="submission" date="2024-07" db="EMBL/GenBank/DDBJ databases">
        <title>Section-level genome sequencing and comparative genomics of Aspergillus sections Usti and Cavernicolus.</title>
        <authorList>
            <consortium name="Lawrence Berkeley National Laboratory"/>
            <person name="Nybo J.L."/>
            <person name="Vesth T.C."/>
            <person name="Theobald S."/>
            <person name="Frisvad J.C."/>
            <person name="Larsen T.O."/>
            <person name="Kjaerboelling I."/>
            <person name="Rothschild-Mancinelli K."/>
            <person name="Lyhne E.K."/>
            <person name="Kogle M.E."/>
            <person name="Barry K."/>
            <person name="Clum A."/>
            <person name="Na H."/>
            <person name="Ledsgaard L."/>
            <person name="Lin J."/>
            <person name="Lipzen A."/>
            <person name="Kuo A."/>
            <person name="Riley R."/>
            <person name="Mondo S."/>
            <person name="Labutti K."/>
            <person name="Haridas S."/>
            <person name="Pangalinan J."/>
            <person name="Salamov A.A."/>
            <person name="Simmons B.A."/>
            <person name="Magnuson J.K."/>
            <person name="Chen J."/>
            <person name="Drula E."/>
            <person name="Henrissat B."/>
            <person name="Wiebenga A."/>
            <person name="Lubbers R.J."/>
            <person name="Gomes A.C."/>
            <person name="Makela M.R."/>
            <person name="Stajich J."/>
            <person name="Grigoriev I.V."/>
            <person name="Mortensen U.H."/>
            <person name="De Vries R.P."/>
            <person name="Baker S.E."/>
            <person name="Andersen M.R."/>
        </authorList>
    </citation>
    <scope>NUCLEOTIDE SEQUENCE [LARGE SCALE GENOMIC DNA]</scope>
    <source>
        <strain evidence="5 6">CBS 209.92</strain>
    </source>
</reference>
<name>A0ABR4FQL5_9EURO</name>
<keyword evidence="6" id="KW-1185">Reference proteome</keyword>
<evidence type="ECO:0000256" key="3">
    <source>
        <dbReference type="ARBA" id="ARBA00022801"/>
    </source>
</evidence>
<gene>
    <name evidence="5" type="ORF">BJX66DRAFT_58062</name>
</gene>
<dbReference type="Gene3D" id="3.40.50.300">
    <property type="entry name" value="P-loop containing nucleotide triphosphate hydrolases"/>
    <property type="match status" value="1"/>
</dbReference>
<dbReference type="InterPro" id="IPR027417">
    <property type="entry name" value="P-loop_NTPase"/>
</dbReference>
<proteinExistence type="inferred from homology"/>
<evidence type="ECO:0000256" key="2">
    <source>
        <dbReference type="ARBA" id="ARBA00011984"/>
    </source>
</evidence>
<comment type="caution">
    <text evidence="5">The sequence shown here is derived from an EMBL/GenBank/DDBJ whole genome shotgun (WGS) entry which is preliminary data.</text>
</comment>
<dbReference type="PANTHER" id="PTHR45704">
    <property type="entry name" value="RAS-LIKE FAMILY MEMBER 11"/>
    <property type="match status" value="1"/>
</dbReference>
<dbReference type="Pfam" id="PF00071">
    <property type="entry name" value="Ras"/>
    <property type="match status" value="1"/>
</dbReference>
<evidence type="ECO:0000313" key="5">
    <source>
        <dbReference type="EMBL" id="KAL2785559.1"/>
    </source>
</evidence>
<keyword evidence="3" id="KW-0378">Hydrolase</keyword>